<dbReference type="AlphaFoldDB" id="A0A4S2M9L6"/>
<dbReference type="Proteomes" id="UP000308267">
    <property type="component" value="Unassembled WGS sequence"/>
</dbReference>
<reference evidence="1 2" key="1">
    <citation type="journal article" date="2019" name="BMC Genomics">
        <title>New insights from Opisthorchis felineus genome: update on genomics of the epidemiologically important liver flukes.</title>
        <authorList>
            <person name="Ershov N.I."/>
            <person name="Mordvinov V.A."/>
            <person name="Prokhortchouk E.B."/>
            <person name="Pakharukova M.Y."/>
            <person name="Gunbin K.V."/>
            <person name="Ustyantsev K."/>
            <person name="Genaev M.A."/>
            <person name="Blinov A.G."/>
            <person name="Mazur A."/>
            <person name="Boulygina E."/>
            <person name="Tsygankova S."/>
            <person name="Khrameeva E."/>
            <person name="Chekanov N."/>
            <person name="Fan G."/>
            <person name="Xiao A."/>
            <person name="Zhang H."/>
            <person name="Xu X."/>
            <person name="Yang H."/>
            <person name="Solovyev V."/>
            <person name="Lee S.M."/>
            <person name="Liu X."/>
            <person name="Afonnikov D.A."/>
            <person name="Skryabin K.G."/>
        </authorList>
    </citation>
    <scope>NUCLEOTIDE SEQUENCE [LARGE SCALE GENOMIC DNA]</scope>
    <source>
        <strain evidence="1">AK-0245</strain>
        <tissue evidence="1">Whole organism</tissue>
    </source>
</reference>
<proteinExistence type="predicted"/>
<accession>A0A4S2M9L6</accession>
<gene>
    <name evidence="1" type="ORF">CRM22_001658</name>
</gene>
<keyword evidence="2" id="KW-1185">Reference proteome</keyword>
<comment type="caution">
    <text evidence="1">The sequence shown here is derived from an EMBL/GenBank/DDBJ whole genome shotgun (WGS) entry which is preliminary data.</text>
</comment>
<dbReference type="EMBL" id="SJOL01002954">
    <property type="protein sequence ID" value="TGZ73192.1"/>
    <property type="molecule type" value="Genomic_DNA"/>
</dbReference>
<evidence type="ECO:0000313" key="2">
    <source>
        <dbReference type="Proteomes" id="UP000308267"/>
    </source>
</evidence>
<name>A0A4S2M9L6_OPIFE</name>
<sequence>MTSHMDTPAIVGNYRQNFRLIRHISGQRQSERSLRINKGTSNISQKTPTSAPSIVNCTAIRQCNPAEITRIPKNIKCTSKNGIGEEVYKTSLIGCGTSKRCL</sequence>
<evidence type="ECO:0000313" key="1">
    <source>
        <dbReference type="EMBL" id="TGZ73192.1"/>
    </source>
</evidence>
<organism evidence="1 2">
    <name type="scientific">Opisthorchis felineus</name>
    <dbReference type="NCBI Taxonomy" id="147828"/>
    <lineage>
        <taxon>Eukaryota</taxon>
        <taxon>Metazoa</taxon>
        <taxon>Spiralia</taxon>
        <taxon>Lophotrochozoa</taxon>
        <taxon>Platyhelminthes</taxon>
        <taxon>Trematoda</taxon>
        <taxon>Digenea</taxon>
        <taxon>Opisthorchiida</taxon>
        <taxon>Opisthorchiata</taxon>
        <taxon>Opisthorchiidae</taxon>
        <taxon>Opisthorchis</taxon>
    </lineage>
</organism>
<protein>
    <submittedName>
        <fullName evidence="1">Uncharacterized protein</fullName>
    </submittedName>
</protein>